<reference evidence="3" key="1">
    <citation type="submission" date="2021-02" db="EMBL/GenBank/DDBJ databases">
        <title>Genome sequence Cadophora malorum strain M34.</title>
        <authorList>
            <person name="Stefanovic E."/>
            <person name="Vu D."/>
            <person name="Scully C."/>
            <person name="Dijksterhuis J."/>
            <person name="Roader J."/>
            <person name="Houbraken J."/>
        </authorList>
    </citation>
    <scope>NUCLEOTIDE SEQUENCE</scope>
    <source>
        <strain evidence="3">M34</strain>
    </source>
</reference>
<dbReference type="PANTHER" id="PTHR35910:SF6">
    <property type="entry name" value="2EXR DOMAIN-CONTAINING PROTEIN"/>
    <property type="match status" value="1"/>
</dbReference>
<evidence type="ECO:0000313" key="4">
    <source>
        <dbReference type="Proteomes" id="UP000664132"/>
    </source>
</evidence>
<dbReference type="Proteomes" id="UP000664132">
    <property type="component" value="Unassembled WGS sequence"/>
</dbReference>
<gene>
    <name evidence="3" type="ORF">IFR04_012302</name>
</gene>
<accession>A0A8H7W8A2</accession>
<evidence type="ECO:0000313" key="3">
    <source>
        <dbReference type="EMBL" id="KAG4414554.1"/>
    </source>
</evidence>
<keyword evidence="4" id="KW-1185">Reference proteome</keyword>
<comment type="caution">
    <text evidence="3">The sequence shown here is derived from an EMBL/GenBank/DDBJ whole genome shotgun (WGS) entry which is preliminary data.</text>
</comment>
<dbReference type="InterPro" id="IPR045518">
    <property type="entry name" value="2EXR"/>
</dbReference>
<feature type="domain" description="2EXR" evidence="2">
    <location>
        <begin position="72"/>
        <end position="176"/>
    </location>
</feature>
<name>A0A8H7W8A2_9HELO</name>
<dbReference type="Pfam" id="PF20150">
    <property type="entry name" value="2EXR"/>
    <property type="match status" value="1"/>
</dbReference>
<evidence type="ECO:0000256" key="1">
    <source>
        <dbReference type="SAM" id="MobiDB-lite"/>
    </source>
</evidence>
<proteinExistence type="predicted"/>
<dbReference type="OrthoDB" id="3558643at2759"/>
<feature type="region of interest" description="Disordered" evidence="1">
    <location>
        <begin position="1"/>
        <end position="20"/>
    </location>
</feature>
<sequence>MSVPSPAITTGSAPPPRPRTDLVISYASRRSHRPWNMSIQTARSSALSQTTSPPSFPSVVSKAYCPSSTRTFTLFLLLPLELQLHIWTLVFSERRVVPLYSAPFTHTSRCALLRFLRASGPGYVEVPMEAPQSLKSAPFACRASYDIYKRLYHRIMVMRSDRKMVYVKFNPRQDVVFFKMGLSSKIHTALSLEAIVGHQPEVVKCSGRIAVETIGDVTDFARVLKGFDMLEELVIVLPAVRKVGDNWNFSDVAGNEDSWDQRAWELGLKFVTTLDTDDLKSKVEKTILDEMKRLKNEKWSGWKFPNVRAVENWEDMLES</sequence>
<dbReference type="EMBL" id="JAFJYH010000259">
    <property type="protein sequence ID" value="KAG4414554.1"/>
    <property type="molecule type" value="Genomic_DNA"/>
</dbReference>
<organism evidence="3 4">
    <name type="scientific">Cadophora malorum</name>
    <dbReference type="NCBI Taxonomy" id="108018"/>
    <lineage>
        <taxon>Eukaryota</taxon>
        <taxon>Fungi</taxon>
        <taxon>Dikarya</taxon>
        <taxon>Ascomycota</taxon>
        <taxon>Pezizomycotina</taxon>
        <taxon>Leotiomycetes</taxon>
        <taxon>Helotiales</taxon>
        <taxon>Ploettnerulaceae</taxon>
        <taxon>Cadophora</taxon>
    </lineage>
</organism>
<dbReference type="PANTHER" id="PTHR35910">
    <property type="entry name" value="2EXR DOMAIN-CONTAINING PROTEIN"/>
    <property type="match status" value="1"/>
</dbReference>
<dbReference type="AlphaFoldDB" id="A0A8H7W8A2"/>
<evidence type="ECO:0000259" key="2">
    <source>
        <dbReference type="Pfam" id="PF20150"/>
    </source>
</evidence>
<protein>
    <recommendedName>
        <fullName evidence="2">2EXR domain-containing protein</fullName>
    </recommendedName>
</protein>